<organism evidence="6 7">
    <name type="scientific">Brachybacterium phenoliresistens</name>
    <dbReference type="NCBI Taxonomy" id="396014"/>
    <lineage>
        <taxon>Bacteria</taxon>
        <taxon>Bacillati</taxon>
        <taxon>Actinomycetota</taxon>
        <taxon>Actinomycetes</taxon>
        <taxon>Micrococcales</taxon>
        <taxon>Dermabacteraceae</taxon>
        <taxon>Brachybacterium</taxon>
    </lineage>
</organism>
<reference evidence="6 7" key="1">
    <citation type="submission" date="2014-02" db="EMBL/GenBank/DDBJ databases">
        <title>Genome sequence of Brachybacterium phenoliresistens strain W13A50.</title>
        <authorList>
            <person name="Wang X."/>
        </authorList>
    </citation>
    <scope>NUCLEOTIDE SEQUENCE [LARGE SCALE GENOMIC DNA]</scope>
    <source>
        <strain evidence="6 7">W13A50</strain>
    </source>
</reference>
<evidence type="ECO:0000313" key="7">
    <source>
        <dbReference type="Proteomes" id="UP000023067"/>
    </source>
</evidence>
<dbReference type="GO" id="GO:0003700">
    <property type="term" value="F:DNA-binding transcription factor activity"/>
    <property type="evidence" value="ECO:0007669"/>
    <property type="project" value="TreeGrafter"/>
</dbReference>
<keyword evidence="1" id="KW-0678">Repressor</keyword>
<dbReference type="OrthoDB" id="9785139at2"/>
<keyword evidence="4" id="KW-0804">Transcription</keyword>
<comment type="caution">
    <text evidence="6">The sequence shown here is derived from an EMBL/GenBank/DDBJ whole genome shotgun (WGS) entry which is preliminary data.</text>
</comment>
<dbReference type="SUPFAM" id="SSF53822">
    <property type="entry name" value="Periplasmic binding protein-like I"/>
    <property type="match status" value="1"/>
</dbReference>
<dbReference type="Pfam" id="PF00356">
    <property type="entry name" value="LacI"/>
    <property type="match status" value="1"/>
</dbReference>
<dbReference type="CDD" id="cd01392">
    <property type="entry name" value="HTH_LacI"/>
    <property type="match status" value="1"/>
</dbReference>
<dbReference type="PROSITE" id="PS00356">
    <property type="entry name" value="HTH_LACI_1"/>
    <property type="match status" value="1"/>
</dbReference>
<evidence type="ECO:0000256" key="3">
    <source>
        <dbReference type="ARBA" id="ARBA00023125"/>
    </source>
</evidence>
<dbReference type="InterPro" id="IPR000843">
    <property type="entry name" value="HTH_LacI"/>
</dbReference>
<dbReference type="PANTHER" id="PTHR30146:SF148">
    <property type="entry name" value="HTH-TYPE TRANSCRIPTIONAL REPRESSOR PURR-RELATED"/>
    <property type="match status" value="1"/>
</dbReference>
<dbReference type="InterPro" id="IPR046335">
    <property type="entry name" value="LacI/GalR-like_sensor"/>
</dbReference>
<dbReference type="STRING" id="396014.BF93_04730"/>
<dbReference type="InterPro" id="IPR010982">
    <property type="entry name" value="Lambda_DNA-bd_dom_sf"/>
</dbReference>
<sequence length="363" mass="38192">MAESKSPTVYDVAREADVSIATVSRVLRSPEKVSVSTRERVLQAVRRLGYVPNASARGLADRRTGVLGLLIPGHDIPATSRRLPAEDGAPAVVEFLDDRDGRQADPYRNRYFEQLVRGAEAAAWRAGYALLVAAGTSVSRDVVMHDLAGRVDALAVVARTVPDELLRGSIGRTPMVTVAGEGGTGADAVRVDNRGGMSALVRHVLAVKPPGPVLYLAGPPDSPDAAGRARGFHDAVAGQDVPWHTAMADFTWQGGHDAVTAQLEEEIPAAVIGANDQSALGALAALREGGVDVPGTCVVTGFDGIDESRYSTPTLTTVRQPMIDLGICAVELLLRRLADPDAAPRDLQLPVDVLLRTSCGPLG</sequence>
<keyword evidence="7" id="KW-1185">Reference proteome</keyword>
<dbReference type="AlphaFoldDB" id="Z9JQS6"/>
<evidence type="ECO:0000256" key="1">
    <source>
        <dbReference type="ARBA" id="ARBA00022491"/>
    </source>
</evidence>
<keyword evidence="3" id="KW-0238">DNA-binding</keyword>
<name>Z9JQS6_9MICO</name>
<dbReference type="eggNOG" id="COG1609">
    <property type="taxonomic scope" value="Bacteria"/>
</dbReference>
<dbReference type="InterPro" id="IPR028082">
    <property type="entry name" value="Peripla_BP_I"/>
</dbReference>
<evidence type="ECO:0000256" key="2">
    <source>
        <dbReference type="ARBA" id="ARBA00023015"/>
    </source>
</evidence>
<protein>
    <submittedName>
        <fullName evidence="6">LacI family transcriptional regulator</fullName>
    </submittedName>
</protein>
<dbReference type="Pfam" id="PF13377">
    <property type="entry name" value="Peripla_BP_3"/>
    <property type="match status" value="1"/>
</dbReference>
<dbReference type="EMBL" id="JDYK01000018">
    <property type="protein sequence ID" value="EWS80151.1"/>
    <property type="molecule type" value="Genomic_DNA"/>
</dbReference>
<dbReference type="PROSITE" id="PS50932">
    <property type="entry name" value="HTH_LACI_2"/>
    <property type="match status" value="1"/>
</dbReference>
<dbReference type="Proteomes" id="UP000023067">
    <property type="component" value="Unassembled WGS sequence"/>
</dbReference>
<dbReference type="PANTHER" id="PTHR30146">
    <property type="entry name" value="LACI-RELATED TRANSCRIPTIONAL REPRESSOR"/>
    <property type="match status" value="1"/>
</dbReference>
<dbReference type="HOGENOM" id="CLU_037628_6_2_11"/>
<dbReference type="Gene3D" id="3.40.50.2300">
    <property type="match status" value="2"/>
</dbReference>
<dbReference type="Gene3D" id="1.10.260.40">
    <property type="entry name" value="lambda repressor-like DNA-binding domains"/>
    <property type="match status" value="1"/>
</dbReference>
<evidence type="ECO:0000256" key="4">
    <source>
        <dbReference type="ARBA" id="ARBA00023163"/>
    </source>
</evidence>
<dbReference type="PATRIC" id="fig|396014.3.peg.2977"/>
<evidence type="ECO:0000259" key="5">
    <source>
        <dbReference type="PROSITE" id="PS50932"/>
    </source>
</evidence>
<dbReference type="SMART" id="SM00354">
    <property type="entry name" value="HTH_LACI"/>
    <property type="match status" value="1"/>
</dbReference>
<feature type="domain" description="HTH lacI-type" evidence="5">
    <location>
        <begin position="7"/>
        <end position="61"/>
    </location>
</feature>
<keyword evidence="2" id="KW-0805">Transcription regulation</keyword>
<evidence type="ECO:0000313" key="6">
    <source>
        <dbReference type="EMBL" id="EWS80151.1"/>
    </source>
</evidence>
<proteinExistence type="predicted"/>
<dbReference type="RefSeq" id="WP_038373741.1">
    <property type="nucleotide sequence ID" value="NZ_KK070001.1"/>
</dbReference>
<dbReference type="GO" id="GO:0000976">
    <property type="term" value="F:transcription cis-regulatory region binding"/>
    <property type="evidence" value="ECO:0007669"/>
    <property type="project" value="TreeGrafter"/>
</dbReference>
<dbReference type="SUPFAM" id="SSF47413">
    <property type="entry name" value="lambda repressor-like DNA-binding domains"/>
    <property type="match status" value="1"/>
</dbReference>
<accession>Z9JQS6</accession>
<gene>
    <name evidence="6" type="ORF">BF93_04730</name>
</gene>